<proteinExistence type="predicted"/>
<protein>
    <submittedName>
        <fullName evidence="2">Uncharacterized protein</fullName>
    </submittedName>
</protein>
<feature type="compositionally biased region" description="Acidic residues" evidence="1">
    <location>
        <begin position="44"/>
        <end position="54"/>
    </location>
</feature>
<dbReference type="EMBL" id="UZAU01000358">
    <property type="status" value="NOT_ANNOTATED_CDS"/>
    <property type="molecule type" value="Genomic_DNA"/>
</dbReference>
<keyword evidence="3" id="KW-1185">Reference proteome</keyword>
<feature type="region of interest" description="Disordered" evidence="1">
    <location>
        <begin position="1"/>
        <end position="54"/>
    </location>
</feature>
<dbReference type="Gramene" id="evm.model.04.391">
    <property type="protein sequence ID" value="cds.evm.model.04.391"/>
    <property type="gene ID" value="evm.TU.04.391"/>
</dbReference>
<name>A0A803PHA0_CANSA</name>
<accession>A0A803PHA0</accession>
<sequence length="88" mass="10486">MAEDDESDENNSDDLEDDHQDTREEDNQDAREDNHQDMPVGDNIENEGNFDESDSTFMVRKLKIDEDKLSLEEQFSLLMHEKRQKWRP</sequence>
<organism evidence="2 3">
    <name type="scientific">Cannabis sativa</name>
    <name type="common">Hemp</name>
    <name type="synonym">Marijuana</name>
    <dbReference type="NCBI Taxonomy" id="3483"/>
    <lineage>
        <taxon>Eukaryota</taxon>
        <taxon>Viridiplantae</taxon>
        <taxon>Streptophyta</taxon>
        <taxon>Embryophyta</taxon>
        <taxon>Tracheophyta</taxon>
        <taxon>Spermatophyta</taxon>
        <taxon>Magnoliopsida</taxon>
        <taxon>eudicotyledons</taxon>
        <taxon>Gunneridae</taxon>
        <taxon>Pentapetalae</taxon>
        <taxon>rosids</taxon>
        <taxon>fabids</taxon>
        <taxon>Rosales</taxon>
        <taxon>Cannabaceae</taxon>
        <taxon>Cannabis</taxon>
    </lineage>
</organism>
<feature type="compositionally biased region" description="Acidic residues" evidence="1">
    <location>
        <begin position="1"/>
        <end position="27"/>
    </location>
</feature>
<evidence type="ECO:0000313" key="2">
    <source>
        <dbReference type="EnsemblPlants" id="cds.evm.model.04.391"/>
    </source>
</evidence>
<dbReference type="EnsemblPlants" id="evm.model.04.391">
    <property type="protein sequence ID" value="cds.evm.model.04.391"/>
    <property type="gene ID" value="evm.TU.04.391"/>
</dbReference>
<dbReference type="Proteomes" id="UP000596661">
    <property type="component" value="Chromosome 4"/>
</dbReference>
<evidence type="ECO:0000256" key="1">
    <source>
        <dbReference type="SAM" id="MobiDB-lite"/>
    </source>
</evidence>
<reference evidence="2" key="1">
    <citation type="submission" date="2018-11" db="EMBL/GenBank/DDBJ databases">
        <authorList>
            <person name="Grassa J C."/>
        </authorList>
    </citation>
    <scope>NUCLEOTIDE SEQUENCE [LARGE SCALE GENOMIC DNA]</scope>
</reference>
<dbReference type="AlphaFoldDB" id="A0A803PHA0"/>
<reference evidence="2" key="2">
    <citation type="submission" date="2021-03" db="UniProtKB">
        <authorList>
            <consortium name="EnsemblPlants"/>
        </authorList>
    </citation>
    <scope>IDENTIFICATION</scope>
</reference>
<evidence type="ECO:0000313" key="3">
    <source>
        <dbReference type="Proteomes" id="UP000596661"/>
    </source>
</evidence>